<keyword evidence="7 9" id="KW-0472">Membrane</keyword>
<comment type="subcellular location">
    <subcellularLocation>
        <location evidence="8">Endomembrane system</location>
        <topology evidence="8">Single-pass type IV membrane protein</topology>
    </subcellularLocation>
    <subcellularLocation>
        <location evidence="1">Golgi apparatus membrane</location>
    </subcellularLocation>
</comment>
<dbReference type="CDD" id="cd15853">
    <property type="entry name" value="SNARE_Bet1"/>
    <property type="match status" value="1"/>
</dbReference>
<evidence type="ECO:0000256" key="9">
    <source>
        <dbReference type="SAM" id="Phobius"/>
    </source>
</evidence>
<name>A0A4P9YKZ2_ROZAC</name>
<keyword evidence="5 9" id="KW-1133">Transmembrane helix</keyword>
<dbReference type="EMBL" id="ML005152">
    <property type="protein sequence ID" value="RKP19832.1"/>
    <property type="molecule type" value="Genomic_DNA"/>
</dbReference>
<dbReference type="AlphaFoldDB" id="A0A4P9YKZ2"/>
<dbReference type="InterPro" id="IPR039899">
    <property type="entry name" value="BET1_SNARE"/>
</dbReference>
<evidence type="ECO:0000256" key="2">
    <source>
        <dbReference type="ARBA" id="ARBA00022448"/>
    </source>
</evidence>
<feature type="transmembrane region" description="Helical" evidence="9">
    <location>
        <begin position="87"/>
        <end position="107"/>
    </location>
</feature>
<keyword evidence="4" id="KW-0653">Protein transport</keyword>
<evidence type="ECO:0000256" key="8">
    <source>
        <dbReference type="ARBA" id="ARBA00046280"/>
    </source>
</evidence>
<dbReference type="SUPFAM" id="SSF58038">
    <property type="entry name" value="SNARE fusion complex"/>
    <property type="match status" value="1"/>
</dbReference>
<protein>
    <recommendedName>
        <fullName evidence="10">t-SNARE coiled-coil homology domain-containing protein</fullName>
    </recommendedName>
</protein>
<dbReference type="GO" id="GO:0000139">
    <property type="term" value="C:Golgi membrane"/>
    <property type="evidence" value="ECO:0007669"/>
    <property type="project" value="UniProtKB-SubCell"/>
</dbReference>
<dbReference type="PANTHER" id="PTHR12791">
    <property type="entry name" value="GOLGI SNARE BET1-RELATED"/>
    <property type="match status" value="1"/>
</dbReference>
<dbReference type="GO" id="GO:0015031">
    <property type="term" value="P:protein transport"/>
    <property type="evidence" value="ECO:0007669"/>
    <property type="project" value="UniProtKB-KW"/>
</dbReference>
<dbReference type="PROSITE" id="PS50192">
    <property type="entry name" value="T_SNARE"/>
    <property type="match status" value="1"/>
</dbReference>
<evidence type="ECO:0000256" key="4">
    <source>
        <dbReference type="ARBA" id="ARBA00022927"/>
    </source>
</evidence>
<evidence type="ECO:0000256" key="3">
    <source>
        <dbReference type="ARBA" id="ARBA00022692"/>
    </source>
</evidence>
<evidence type="ECO:0000256" key="1">
    <source>
        <dbReference type="ARBA" id="ARBA00004394"/>
    </source>
</evidence>
<feature type="domain" description="T-SNARE coiled-coil homology" evidence="10">
    <location>
        <begin position="43"/>
        <end position="82"/>
    </location>
</feature>
<evidence type="ECO:0000313" key="12">
    <source>
        <dbReference type="Proteomes" id="UP000281549"/>
    </source>
</evidence>
<dbReference type="Proteomes" id="UP000281549">
    <property type="component" value="Unassembled WGS sequence"/>
</dbReference>
<keyword evidence="6" id="KW-0333">Golgi apparatus</keyword>
<evidence type="ECO:0000313" key="11">
    <source>
        <dbReference type="EMBL" id="RKP19832.1"/>
    </source>
</evidence>
<evidence type="ECO:0000259" key="10">
    <source>
        <dbReference type="PROSITE" id="PS50192"/>
    </source>
</evidence>
<dbReference type="InterPro" id="IPR000727">
    <property type="entry name" value="T_SNARE_dom"/>
</dbReference>
<accession>A0A4P9YKZ2</accession>
<evidence type="ECO:0000256" key="6">
    <source>
        <dbReference type="ARBA" id="ARBA00023034"/>
    </source>
</evidence>
<reference evidence="12" key="1">
    <citation type="journal article" date="2018" name="Nat. Microbiol.">
        <title>Leveraging single-cell genomics to expand the fungal tree of life.</title>
        <authorList>
            <person name="Ahrendt S.R."/>
            <person name="Quandt C.A."/>
            <person name="Ciobanu D."/>
            <person name="Clum A."/>
            <person name="Salamov A."/>
            <person name="Andreopoulos B."/>
            <person name="Cheng J.F."/>
            <person name="Woyke T."/>
            <person name="Pelin A."/>
            <person name="Henrissat B."/>
            <person name="Reynolds N.K."/>
            <person name="Benny G.L."/>
            <person name="Smith M.E."/>
            <person name="James T.Y."/>
            <person name="Grigoriev I.V."/>
        </authorList>
    </citation>
    <scope>NUCLEOTIDE SEQUENCE [LARGE SCALE GENOMIC DNA]</scope>
    <source>
        <strain evidence="12">CSF55</strain>
    </source>
</reference>
<keyword evidence="3 9" id="KW-0812">Transmembrane</keyword>
<dbReference type="Gene3D" id="1.20.5.110">
    <property type="match status" value="1"/>
</dbReference>
<keyword evidence="2" id="KW-0813">Transport</keyword>
<evidence type="ECO:0000256" key="7">
    <source>
        <dbReference type="ARBA" id="ARBA00023136"/>
    </source>
</evidence>
<organism evidence="11 12">
    <name type="scientific">Rozella allomycis (strain CSF55)</name>
    <dbReference type="NCBI Taxonomy" id="988480"/>
    <lineage>
        <taxon>Eukaryota</taxon>
        <taxon>Fungi</taxon>
        <taxon>Fungi incertae sedis</taxon>
        <taxon>Cryptomycota</taxon>
        <taxon>Cryptomycota incertae sedis</taxon>
        <taxon>Rozella</taxon>
    </lineage>
</organism>
<gene>
    <name evidence="11" type="ORF">ROZALSC1DRAFT_21936</name>
</gene>
<sequence>MFWYVNGAFGPSQQSYAPAQPIATVQEYEDHTSHYVNRLSSKISIDIGKEVNEQNQFLDSMRTDFEKSENVLSQTLMRLRVMAATQGGGMFLYLTLFIVGVVSFIYFKVL</sequence>
<evidence type="ECO:0000256" key="5">
    <source>
        <dbReference type="ARBA" id="ARBA00022989"/>
    </source>
</evidence>
<proteinExistence type="predicted"/>